<proteinExistence type="predicted"/>
<organism evidence="1 2">
    <name type="scientific">Pandoraea iniqua</name>
    <dbReference type="NCBI Taxonomy" id="2508288"/>
    <lineage>
        <taxon>Bacteria</taxon>
        <taxon>Pseudomonadati</taxon>
        <taxon>Pseudomonadota</taxon>
        <taxon>Betaproteobacteria</taxon>
        <taxon>Burkholderiales</taxon>
        <taxon>Burkholderiaceae</taxon>
        <taxon>Pandoraea</taxon>
    </lineage>
</organism>
<reference evidence="1 2" key="1">
    <citation type="submission" date="2019-08" db="EMBL/GenBank/DDBJ databases">
        <authorList>
            <person name="Peeters C."/>
        </authorList>
    </citation>
    <scope>NUCLEOTIDE SEQUENCE [LARGE SCALE GENOMIC DNA]</scope>
    <source>
        <strain evidence="1 2">LMG 31115</strain>
    </source>
</reference>
<dbReference type="EMBL" id="CABPSI010000005">
    <property type="protein sequence ID" value="VVE43653.1"/>
    <property type="molecule type" value="Genomic_DNA"/>
</dbReference>
<sequence length="147" mass="16188">MAKRPQTLQPIQPLQPVFSSDLTLTQGRRDTRATTTDTPNTTGDLVALPEQLTLARAQAFHTYVRRGAVFHVKRGSVALTPAPRWLAATVWAAPVNLTAGHAHVVQETGWLVLSTDQGAELTCHDGDAPPERWLTMPWRGLRARFGF</sequence>
<dbReference type="RefSeq" id="WP_150685808.1">
    <property type="nucleotide sequence ID" value="NZ_CABPSI010000005.1"/>
</dbReference>
<keyword evidence="2" id="KW-1185">Reference proteome</keyword>
<evidence type="ECO:0000313" key="2">
    <source>
        <dbReference type="Proteomes" id="UP000333828"/>
    </source>
</evidence>
<evidence type="ECO:0000313" key="1">
    <source>
        <dbReference type="EMBL" id="VVE43653.1"/>
    </source>
</evidence>
<protein>
    <submittedName>
        <fullName evidence="1">Uncharacterized protein</fullName>
    </submittedName>
</protein>
<dbReference type="AlphaFoldDB" id="A0A5E4Y599"/>
<gene>
    <name evidence="1" type="ORF">PIN31115_04265</name>
</gene>
<dbReference type="Proteomes" id="UP000333828">
    <property type="component" value="Unassembled WGS sequence"/>
</dbReference>
<name>A0A5E4Y599_9BURK</name>
<accession>A0A5E4Y599</accession>